<dbReference type="AlphaFoldDB" id="F0ZQ78"/>
<reference evidence="3" key="1">
    <citation type="journal article" date="2011" name="Genome Biol.">
        <title>Comparative genomics of the social amoebae Dictyostelium discoideum and Dictyostelium purpureum.</title>
        <authorList>
            <consortium name="US DOE Joint Genome Institute (JGI-PGF)"/>
            <person name="Sucgang R."/>
            <person name="Kuo A."/>
            <person name="Tian X."/>
            <person name="Salerno W."/>
            <person name="Parikh A."/>
            <person name="Feasley C.L."/>
            <person name="Dalin E."/>
            <person name="Tu H."/>
            <person name="Huang E."/>
            <person name="Barry K."/>
            <person name="Lindquist E."/>
            <person name="Shapiro H."/>
            <person name="Bruce D."/>
            <person name="Schmutz J."/>
            <person name="Salamov A."/>
            <person name="Fey P."/>
            <person name="Gaudet P."/>
            <person name="Anjard C."/>
            <person name="Babu M.M."/>
            <person name="Basu S."/>
            <person name="Bushmanova Y."/>
            <person name="van der Wel H."/>
            <person name="Katoh-Kurasawa M."/>
            <person name="Dinh C."/>
            <person name="Coutinho P.M."/>
            <person name="Saito T."/>
            <person name="Elias M."/>
            <person name="Schaap P."/>
            <person name="Kay R.R."/>
            <person name="Henrissat B."/>
            <person name="Eichinger L."/>
            <person name="Rivero F."/>
            <person name="Putnam N.H."/>
            <person name="West C.M."/>
            <person name="Loomis W.F."/>
            <person name="Chisholm R.L."/>
            <person name="Shaulsky G."/>
            <person name="Strassmann J.E."/>
            <person name="Queller D.C."/>
            <person name="Kuspa A."/>
            <person name="Grigoriev I.V."/>
        </authorList>
    </citation>
    <scope>NUCLEOTIDE SEQUENCE [LARGE SCALE GENOMIC DNA]</scope>
    <source>
        <strain evidence="3">QSDP1</strain>
    </source>
</reference>
<dbReference type="OMA" id="WGDINDE"/>
<feature type="domain" description="Hyaluronan/mRNA-binding protein" evidence="1">
    <location>
        <begin position="13"/>
        <end position="51"/>
    </location>
</feature>
<dbReference type="InParanoid" id="F0ZQ78"/>
<dbReference type="eggNOG" id="ENOG502RIMJ">
    <property type="taxonomic scope" value="Eukaryota"/>
</dbReference>
<accession>F0ZQ78</accession>
<dbReference type="Proteomes" id="UP000001064">
    <property type="component" value="Unassembled WGS sequence"/>
</dbReference>
<evidence type="ECO:0000313" key="3">
    <source>
        <dbReference type="Proteomes" id="UP000001064"/>
    </source>
</evidence>
<dbReference type="VEuPathDB" id="AmoebaDB:DICPUDRAFT_92323"/>
<keyword evidence="3" id="KW-1185">Reference proteome</keyword>
<dbReference type="OrthoDB" id="781057at2759"/>
<evidence type="ECO:0000259" key="1">
    <source>
        <dbReference type="Pfam" id="PF04774"/>
    </source>
</evidence>
<dbReference type="RefSeq" id="XP_003289572.1">
    <property type="nucleotide sequence ID" value="XM_003289524.1"/>
</dbReference>
<dbReference type="Pfam" id="PF04774">
    <property type="entry name" value="HABP4_PAI-RBP1"/>
    <property type="match status" value="1"/>
</dbReference>
<organism evidence="2 3">
    <name type="scientific">Dictyostelium purpureum</name>
    <name type="common">Slime mold</name>
    <dbReference type="NCBI Taxonomy" id="5786"/>
    <lineage>
        <taxon>Eukaryota</taxon>
        <taxon>Amoebozoa</taxon>
        <taxon>Evosea</taxon>
        <taxon>Eumycetozoa</taxon>
        <taxon>Dictyostelia</taxon>
        <taxon>Dictyosteliales</taxon>
        <taxon>Dictyosteliaceae</taxon>
        <taxon>Dictyostelium</taxon>
    </lineage>
</organism>
<protein>
    <recommendedName>
        <fullName evidence="1">Hyaluronan/mRNA-binding protein domain-containing protein</fullName>
    </recommendedName>
</protein>
<evidence type="ECO:0000313" key="2">
    <source>
        <dbReference type="EMBL" id="EGC33889.1"/>
    </source>
</evidence>
<name>F0ZQ78_DICPU</name>
<dbReference type="FunCoup" id="F0ZQ78">
    <property type="interactions" value="140"/>
</dbReference>
<dbReference type="EMBL" id="GL871121">
    <property type="protein sequence ID" value="EGC33889.1"/>
    <property type="molecule type" value="Genomic_DNA"/>
</dbReference>
<dbReference type="GeneID" id="10502762"/>
<sequence length="60" mass="6981">MVLSEKVDKQARLDRRSCQAYRSVDKKQGHGKFGWGDMNDEIEAQLVDLEEEKVLENTQK</sequence>
<dbReference type="InterPro" id="IPR006861">
    <property type="entry name" value="HABP4_PAIRBP1-bd"/>
</dbReference>
<proteinExistence type="predicted"/>
<dbReference type="KEGG" id="dpp:DICPUDRAFT_92323"/>
<gene>
    <name evidence="2" type="ORF">DICPUDRAFT_92323</name>
</gene>